<name>A0A3N4HNW3_ASCIM</name>
<keyword evidence="3" id="KW-1185">Reference proteome</keyword>
<evidence type="ECO:0000313" key="3">
    <source>
        <dbReference type="Proteomes" id="UP000275078"/>
    </source>
</evidence>
<dbReference type="Proteomes" id="UP000275078">
    <property type="component" value="Unassembled WGS sequence"/>
</dbReference>
<feature type="region of interest" description="Disordered" evidence="1">
    <location>
        <begin position="210"/>
        <end position="318"/>
    </location>
</feature>
<gene>
    <name evidence="2" type="ORF">BJ508DRAFT_333726</name>
</gene>
<protein>
    <submittedName>
        <fullName evidence="2">Uncharacterized protein</fullName>
    </submittedName>
</protein>
<organism evidence="2 3">
    <name type="scientific">Ascobolus immersus RN42</name>
    <dbReference type="NCBI Taxonomy" id="1160509"/>
    <lineage>
        <taxon>Eukaryota</taxon>
        <taxon>Fungi</taxon>
        <taxon>Dikarya</taxon>
        <taxon>Ascomycota</taxon>
        <taxon>Pezizomycotina</taxon>
        <taxon>Pezizomycetes</taxon>
        <taxon>Pezizales</taxon>
        <taxon>Ascobolaceae</taxon>
        <taxon>Ascobolus</taxon>
    </lineage>
</organism>
<reference evidence="2 3" key="1">
    <citation type="journal article" date="2018" name="Nat. Ecol. Evol.">
        <title>Pezizomycetes genomes reveal the molecular basis of ectomycorrhizal truffle lifestyle.</title>
        <authorList>
            <person name="Murat C."/>
            <person name="Payen T."/>
            <person name="Noel B."/>
            <person name="Kuo A."/>
            <person name="Morin E."/>
            <person name="Chen J."/>
            <person name="Kohler A."/>
            <person name="Krizsan K."/>
            <person name="Balestrini R."/>
            <person name="Da Silva C."/>
            <person name="Montanini B."/>
            <person name="Hainaut M."/>
            <person name="Levati E."/>
            <person name="Barry K.W."/>
            <person name="Belfiori B."/>
            <person name="Cichocki N."/>
            <person name="Clum A."/>
            <person name="Dockter R.B."/>
            <person name="Fauchery L."/>
            <person name="Guy J."/>
            <person name="Iotti M."/>
            <person name="Le Tacon F."/>
            <person name="Lindquist E.A."/>
            <person name="Lipzen A."/>
            <person name="Malagnac F."/>
            <person name="Mello A."/>
            <person name="Molinier V."/>
            <person name="Miyauchi S."/>
            <person name="Poulain J."/>
            <person name="Riccioni C."/>
            <person name="Rubini A."/>
            <person name="Sitrit Y."/>
            <person name="Splivallo R."/>
            <person name="Traeger S."/>
            <person name="Wang M."/>
            <person name="Zifcakova L."/>
            <person name="Wipf D."/>
            <person name="Zambonelli A."/>
            <person name="Paolocci F."/>
            <person name="Nowrousian M."/>
            <person name="Ottonello S."/>
            <person name="Baldrian P."/>
            <person name="Spatafora J.W."/>
            <person name="Henrissat B."/>
            <person name="Nagy L.G."/>
            <person name="Aury J.M."/>
            <person name="Wincker P."/>
            <person name="Grigoriev I.V."/>
            <person name="Bonfante P."/>
            <person name="Martin F.M."/>
        </authorList>
    </citation>
    <scope>NUCLEOTIDE SEQUENCE [LARGE SCALE GENOMIC DNA]</scope>
    <source>
        <strain evidence="2 3">RN42</strain>
    </source>
</reference>
<sequence>MATEFPPTSPVQDQTLTEQEKERKTFLREAVYLGILVPENHPAMNYLDRDRSQRILEDFHVSAASIGGYKTQHARRKRPIDQTEILAARRWIWNDVTLGFDNYEQAACRSAAYIHVAQRHKPEVKDWIPRQRFKDADLHLLPLRNSVLRHYVDAASALMPALTPTMLQFHASRLDAQMRGRPPGEDADVFIARRDGHTPEAELSTHHEGALPAGTTHQDMAQAGPARQSEPPVPTPFDFRVPTARPGSRVPPAMVDPPRFRPRTTLAPQNSPDGFSGGRQSLEESGTDRQSKEQARATHQQDGGTRPLLDVRRDVPPVMQRAKTVMPGGYGERRMDDSLVSSVRGVSEGPQHRQEEPETMLHSPVPTRTVRPPPVPSTPTPLRSPHMPRFPQFTTDINSGPYRSHEPLSRPPFSTQTPFNMHYQPPSCRTPEDEAMDTSPD</sequence>
<feature type="region of interest" description="Disordered" evidence="1">
    <location>
        <begin position="341"/>
        <end position="441"/>
    </location>
</feature>
<proteinExistence type="predicted"/>
<evidence type="ECO:0000313" key="2">
    <source>
        <dbReference type="EMBL" id="RPA73761.1"/>
    </source>
</evidence>
<accession>A0A3N4HNW3</accession>
<dbReference type="EMBL" id="ML119811">
    <property type="protein sequence ID" value="RPA73761.1"/>
    <property type="molecule type" value="Genomic_DNA"/>
</dbReference>
<dbReference type="AlphaFoldDB" id="A0A3N4HNW3"/>
<evidence type="ECO:0000256" key="1">
    <source>
        <dbReference type="SAM" id="MobiDB-lite"/>
    </source>
</evidence>
<feature type="region of interest" description="Disordered" evidence="1">
    <location>
        <begin position="1"/>
        <end position="20"/>
    </location>
</feature>
<feature type="compositionally biased region" description="Basic and acidic residues" evidence="1">
    <location>
        <begin position="286"/>
        <end position="296"/>
    </location>
</feature>